<organism evidence="6 7">
    <name type="scientific">Adineta steineri</name>
    <dbReference type="NCBI Taxonomy" id="433720"/>
    <lineage>
        <taxon>Eukaryota</taxon>
        <taxon>Metazoa</taxon>
        <taxon>Spiralia</taxon>
        <taxon>Gnathifera</taxon>
        <taxon>Rotifera</taxon>
        <taxon>Eurotatoria</taxon>
        <taxon>Bdelloidea</taxon>
        <taxon>Adinetida</taxon>
        <taxon>Adinetidae</taxon>
        <taxon>Adineta</taxon>
    </lineage>
</organism>
<dbReference type="Proteomes" id="UP000663891">
    <property type="component" value="Unassembled WGS sequence"/>
</dbReference>
<proteinExistence type="predicted"/>
<evidence type="ECO:0000313" key="5">
    <source>
        <dbReference type="EMBL" id="CAF3955155.1"/>
    </source>
</evidence>
<dbReference type="Proteomes" id="UP000663845">
    <property type="component" value="Unassembled WGS sequence"/>
</dbReference>
<evidence type="ECO:0000313" key="6">
    <source>
        <dbReference type="EMBL" id="CAF4108180.1"/>
    </source>
</evidence>
<dbReference type="EMBL" id="CAJOAY010005453">
    <property type="protein sequence ID" value="CAF4108180.1"/>
    <property type="molecule type" value="Genomic_DNA"/>
</dbReference>
<protein>
    <submittedName>
        <fullName evidence="6">Uncharacterized protein</fullName>
    </submittedName>
</protein>
<dbReference type="EMBL" id="CAJNON010000018">
    <property type="protein sequence ID" value="CAF0789251.1"/>
    <property type="molecule type" value="Genomic_DNA"/>
</dbReference>
<keyword evidence="1" id="KW-0472">Membrane</keyword>
<comment type="caution">
    <text evidence="6">The sequence shown here is derived from an EMBL/GenBank/DDBJ whole genome shotgun (WGS) entry which is preliminary data.</text>
</comment>
<feature type="transmembrane region" description="Helical" evidence="1">
    <location>
        <begin position="59"/>
        <end position="79"/>
    </location>
</feature>
<dbReference type="EMBL" id="CAJNOG010000039">
    <property type="protein sequence ID" value="CAF0820902.1"/>
    <property type="molecule type" value="Genomic_DNA"/>
</dbReference>
<gene>
    <name evidence="4" type="ORF">IZO911_LOCUS8907</name>
    <name evidence="3" type="ORF">JYZ213_LOCUS6305</name>
    <name evidence="6" type="ORF">OKA104_LOCUS36057</name>
    <name evidence="5" type="ORF">OXD698_LOCUS26927</name>
    <name evidence="2" type="ORF">VCS650_LOCUS3393</name>
</gene>
<evidence type="ECO:0000313" key="2">
    <source>
        <dbReference type="EMBL" id="CAF0789251.1"/>
    </source>
</evidence>
<name>A0A819VEZ2_9BILA</name>
<dbReference type="Gene3D" id="1.20.1070.10">
    <property type="entry name" value="Rhodopsin 7-helix transmembrane proteins"/>
    <property type="match status" value="1"/>
</dbReference>
<evidence type="ECO:0000313" key="7">
    <source>
        <dbReference type="Proteomes" id="UP000663881"/>
    </source>
</evidence>
<sequence>MLFTICAILIPLAVMTVFGLMTISNIRHSRNRIYHSSTHALTVSQSKSTKRTNKADHHILVMLFVQVILLGLLTILLSIEKLYSTFTSEKVKSNFRIANENMLYNFVEGVGVDMNIPLIHRYPPLIVRHLCFAGI</sequence>
<evidence type="ECO:0000256" key="1">
    <source>
        <dbReference type="SAM" id="Phobius"/>
    </source>
</evidence>
<dbReference type="AlphaFoldDB" id="A0A819VEZ2"/>
<dbReference type="EMBL" id="CAJNOE010000061">
    <property type="protein sequence ID" value="CAF0838048.1"/>
    <property type="molecule type" value="Genomic_DNA"/>
</dbReference>
<keyword evidence="1" id="KW-0812">Transmembrane</keyword>
<dbReference type="Proteomes" id="UP000663881">
    <property type="component" value="Unassembled WGS sequence"/>
</dbReference>
<dbReference type="Proteomes" id="UP000663844">
    <property type="component" value="Unassembled WGS sequence"/>
</dbReference>
<dbReference type="Proteomes" id="UP000663860">
    <property type="component" value="Unassembled WGS sequence"/>
</dbReference>
<accession>A0A819VEZ2</accession>
<evidence type="ECO:0000313" key="3">
    <source>
        <dbReference type="EMBL" id="CAF0820902.1"/>
    </source>
</evidence>
<dbReference type="OrthoDB" id="10359418at2759"/>
<dbReference type="SUPFAM" id="SSF81321">
    <property type="entry name" value="Family A G protein-coupled receptor-like"/>
    <property type="match status" value="1"/>
</dbReference>
<keyword evidence="1" id="KW-1133">Transmembrane helix</keyword>
<dbReference type="EMBL" id="CAJOAZ010002736">
    <property type="protein sequence ID" value="CAF3955155.1"/>
    <property type="molecule type" value="Genomic_DNA"/>
</dbReference>
<evidence type="ECO:0000313" key="4">
    <source>
        <dbReference type="EMBL" id="CAF0838048.1"/>
    </source>
</evidence>
<reference evidence="6" key="1">
    <citation type="submission" date="2021-02" db="EMBL/GenBank/DDBJ databases">
        <authorList>
            <person name="Nowell W R."/>
        </authorList>
    </citation>
    <scope>NUCLEOTIDE SEQUENCE</scope>
</reference>